<proteinExistence type="predicted"/>
<comment type="caution">
    <text evidence="1">The sequence shown here is derived from an EMBL/GenBank/DDBJ whole genome shotgun (WGS) entry which is preliminary data.</text>
</comment>
<accession>A0ACC2FLX9</accession>
<organism evidence="1 2">
    <name type="scientific">Dallia pectoralis</name>
    <name type="common">Alaska blackfish</name>
    <dbReference type="NCBI Taxonomy" id="75939"/>
    <lineage>
        <taxon>Eukaryota</taxon>
        <taxon>Metazoa</taxon>
        <taxon>Chordata</taxon>
        <taxon>Craniata</taxon>
        <taxon>Vertebrata</taxon>
        <taxon>Euteleostomi</taxon>
        <taxon>Actinopterygii</taxon>
        <taxon>Neopterygii</taxon>
        <taxon>Teleostei</taxon>
        <taxon>Protacanthopterygii</taxon>
        <taxon>Esociformes</taxon>
        <taxon>Umbridae</taxon>
        <taxon>Dallia</taxon>
    </lineage>
</organism>
<dbReference type="EMBL" id="CM055752">
    <property type="protein sequence ID" value="KAJ7992321.1"/>
    <property type="molecule type" value="Genomic_DNA"/>
</dbReference>
<keyword evidence="2" id="KW-1185">Reference proteome</keyword>
<gene>
    <name evidence="1" type="ORF">DPEC_G00277320</name>
</gene>
<name>A0ACC2FLX9_DALPE</name>
<reference evidence="1" key="1">
    <citation type="submission" date="2021-05" db="EMBL/GenBank/DDBJ databases">
        <authorList>
            <person name="Pan Q."/>
            <person name="Jouanno E."/>
            <person name="Zahm M."/>
            <person name="Klopp C."/>
            <person name="Cabau C."/>
            <person name="Louis A."/>
            <person name="Berthelot C."/>
            <person name="Parey E."/>
            <person name="Roest Crollius H."/>
            <person name="Montfort J."/>
            <person name="Robinson-Rechavi M."/>
            <person name="Bouchez O."/>
            <person name="Lampietro C."/>
            <person name="Lopez Roques C."/>
            <person name="Donnadieu C."/>
            <person name="Postlethwait J."/>
            <person name="Bobe J."/>
            <person name="Dillon D."/>
            <person name="Chandos A."/>
            <person name="von Hippel F."/>
            <person name="Guiguen Y."/>
        </authorList>
    </citation>
    <scope>NUCLEOTIDE SEQUENCE</scope>
    <source>
        <strain evidence="1">YG-Jan2019</strain>
    </source>
</reference>
<protein>
    <submittedName>
        <fullName evidence="1">Uncharacterized protein</fullName>
    </submittedName>
</protein>
<sequence>MPVPDARPGARLSLPGHSGKIPQHLFVIVRRGNATTHQRQAGADEAETKQTICRLRSECQLGSGEQEGYKVGMEEGWGCQEGVEIRRVARQVLGLPGIAVGVGGGGGVGKGTRDE</sequence>
<evidence type="ECO:0000313" key="1">
    <source>
        <dbReference type="EMBL" id="KAJ7992321.1"/>
    </source>
</evidence>
<dbReference type="Proteomes" id="UP001157502">
    <property type="component" value="Chromosome 25"/>
</dbReference>
<evidence type="ECO:0000313" key="2">
    <source>
        <dbReference type="Proteomes" id="UP001157502"/>
    </source>
</evidence>